<gene>
    <name evidence="2" type="primary">LOC108675690</name>
</gene>
<evidence type="ECO:0000313" key="2">
    <source>
        <dbReference type="RefSeq" id="XP_018019209.1"/>
    </source>
</evidence>
<dbReference type="Proteomes" id="UP000694843">
    <property type="component" value="Unplaced"/>
</dbReference>
<evidence type="ECO:0000313" key="1">
    <source>
        <dbReference type="Proteomes" id="UP000694843"/>
    </source>
</evidence>
<dbReference type="RefSeq" id="XP_018019209.1">
    <property type="nucleotide sequence ID" value="XM_018163720.2"/>
</dbReference>
<organism evidence="1 2">
    <name type="scientific">Hyalella azteca</name>
    <name type="common">Amphipod</name>
    <dbReference type="NCBI Taxonomy" id="294128"/>
    <lineage>
        <taxon>Eukaryota</taxon>
        <taxon>Metazoa</taxon>
        <taxon>Ecdysozoa</taxon>
        <taxon>Arthropoda</taxon>
        <taxon>Crustacea</taxon>
        <taxon>Multicrustacea</taxon>
        <taxon>Malacostraca</taxon>
        <taxon>Eumalacostraca</taxon>
        <taxon>Peracarida</taxon>
        <taxon>Amphipoda</taxon>
        <taxon>Senticaudata</taxon>
        <taxon>Talitrida</taxon>
        <taxon>Talitroidea</taxon>
        <taxon>Hyalellidae</taxon>
        <taxon>Hyalella</taxon>
    </lineage>
</organism>
<keyword evidence="1" id="KW-1185">Reference proteome</keyword>
<dbReference type="KEGG" id="hazt:108675690"/>
<dbReference type="InterPro" id="IPR027417">
    <property type="entry name" value="P-loop_NTPase"/>
</dbReference>
<accession>A0A8B7NZF2</accession>
<proteinExistence type="predicted"/>
<name>A0A8B7NZF2_HYAAZ</name>
<dbReference type="Gene3D" id="3.40.50.300">
    <property type="entry name" value="P-loop containing nucleotide triphosphate hydrolases"/>
    <property type="match status" value="1"/>
</dbReference>
<protein>
    <submittedName>
        <fullName evidence="2">Uncharacterized protein LOC108675690</fullName>
    </submittedName>
</protein>
<dbReference type="SUPFAM" id="SSF52540">
    <property type="entry name" value="P-loop containing nucleoside triphosphate hydrolases"/>
    <property type="match status" value="1"/>
</dbReference>
<dbReference type="AlphaFoldDB" id="A0A8B7NZF2"/>
<reference evidence="2" key="1">
    <citation type="submission" date="2025-08" db="UniProtKB">
        <authorList>
            <consortium name="RefSeq"/>
        </authorList>
    </citation>
    <scope>IDENTIFICATION</scope>
    <source>
        <tissue evidence="2">Whole organism</tissue>
    </source>
</reference>
<dbReference type="GeneID" id="108675690"/>
<sequence>MASQELPAISDDIEKRVRNQRALDQASLIFQEVMCLFLENSNVLTLKDCSRIVKETSEENLKNKFKNYYKEDKAIFEKDLIQFRDHHDILFACDVLSYFFIDEDARSPSLSALEKLKELRNLHQHPKGPGPEPIEVSLAVIKFLKYVRRDFKQVLSHESMRKLIKLDEEDAKNLLHAEECVSISSLEEDLLSEQYSYSSARLLVRAKTVIDISRNIPGTAVNHNINDLRTDFKVSLMNSVKEAICDEARPRITILVGASGFGKSYTTQQIIREWIAYKGEKNVNSDEKLRNLIFFNLILFVNCSEVRSSVFEHWKNRYPHIKGLEMRTIQALKLLIIIDDCDCSLSKHRDILESIIVMYKNARLLITNNNKYVDSLCRVISCTSRESTESIIIPGLTLGEVTSLAEENLCFLTGNETEFRQCQSEFDRVSWKSILKSPLEIVLTCIICVCAVQKSLPIPSITTRTSLVSQFFTFCPFASSENWRRVAQNLGEVAFLAAFETIPMRPLRLKTLDDYADETHYYMRIDKELIQDNEVSDNKLAVWITHECFLWRFTAEFIAENCRNGNSEVLERIERKITESFFFCRRFKDTLLPLINSLMEKNILVEYSNQVGEIAKIICDECESEPLEFWGSFVKEAGLSVPIELKALVQNCIAETSSELQVDEDNYDAFFHCLKCLTYLPRKIVIDLLKSRESCHVLEAVMERLRREPFPDFQDQHIELSLRCPYKLPCPLISFPPWMQLTKFQGSLRNEAISALAQLPQLTSIELKIENSSTLETFVESVKRKISPNVCDITLLLDATIDYDLEMPNYLPQFHQLRLQWSNATKENLLSRAIRTTNQVLPENYFGATISLKIVGLKASACMQYLMKLTRLDGGCVEVWTDAHLTPEEEEAVRIKSYQGSDDGLYAKPPFHIMWRC</sequence>